<accession>A0A1X7T4T3</accession>
<dbReference type="OrthoDB" id="265306at2759"/>
<dbReference type="InterPro" id="IPR050185">
    <property type="entry name" value="Ub_carboxyl-term_hydrolase"/>
</dbReference>
<dbReference type="SUPFAM" id="SSF54001">
    <property type="entry name" value="Cysteine proteinases"/>
    <property type="match status" value="1"/>
</dbReference>
<dbReference type="PANTHER" id="PTHR21646:SF46">
    <property type="entry name" value="UBIQUITIN CARBOXYL-TERMINAL HYDROLASE"/>
    <property type="match status" value="1"/>
</dbReference>
<protein>
    <recommendedName>
        <fullName evidence="1">USP domain-containing protein</fullName>
    </recommendedName>
</protein>
<sequence>MYSRVQIPSPVEHKYLIKTQPIFGSNALPIEIAEEWRKLSERRDKSEIIEIFYGQIKCTMKCQNPSCGHEQKTYELVFPLTLPIPTKSDVSLKDCLKLYTKEKLSTDPWYCDECNEVVDLSRKVEMWKMPQVLMVYLKRFCL</sequence>
<evidence type="ECO:0000259" key="1">
    <source>
        <dbReference type="PROSITE" id="PS50235"/>
    </source>
</evidence>
<dbReference type="InterPro" id="IPR028881">
    <property type="entry name" value="PAN2_UCH_dom"/>
</dbReference>
<dbReference type="Gene3D" id="3.90.70.10">
    <property type="entry name" value="Cysteine proteinases"/>
    <property type="match status" value="1"/>
</dbReference>
<dbReference type="PANTHER" id="PTHR21646">
    <property type="entry name" value="UBIQUITIN CARBOXYL-TERMINAL HYDROLASE"/>
    <property type="match status" value="1"/>
</dbReference>
<evidence type="ECO:0000313" key="2">
    <source>
        <dbReference type="EnsemblMetazoa" id="Aqu2.1.09253_001"/>
    </source>
</evidence>
<feature type="domain" description="USP" evidence="1">
    <location>
        <begin position="1"/>
        <end position="142"/>
    </location>
</feature>
<dbReference type="EnsemblMetazoa" id="Aqu2.1.09253_001">
    <property type="protein sequence ID" value="Aqu2.1.09253_001"/>
    <property type="gene ID" value="Aqu2.1.09253"/>
</dbReference>
<organism evidence="2">
    <name type="scientific">Amphimedon queenslandica</name>
    <name type="common">Sponge</name>
    <dbReference type="NCBI Taxonomy" id="400682"/>
    <lineage>
        <taxon>Eukaryota</taxon>
        <taxon>Metazoa</taxon>
        <taxon>Porifera</taxon>
        <taxon>Demospongiae</taxon>
        <taxon>Heteroscleromorpha</taxon>
        <taxon>Haplosclerida</taxon>
        <taxon>Niphatidae</taxon>
        <taxon>Amphimedon</taxon>
    </lineage>
</organism>
<dbReference type="InParanoid" id="A0A1X7T4T3"/>
<name>A0A1X7T4T3_AMPQE</name>
<dbReference type="eggNOG" id="KOG1868">
    <property type="taxonomic scope" value="Eukaryota"/>
</dbReference>
<dbReference type="InterPro" id="IPR038765">
    <property type="entry name" value="Papain-like_cys_pep_sf"/>
</dbReference>
<dbReference type="InterPro" id="IPR028889">
    <property type="entry name" value="USP"/>
</dbReference>
<dbReference type="AlphaFoldDB" id="A0A1X7T4T3"/>
<dbReference type="STRING" id="400682.A0A1X7T4T3"/>
<dbReference type="PROSITE" id="PS50235">
    <property type="entry name" value="USP_3"/>
    <property type="match status" value="1"/>
</dbReference>
<reference evidence="2" key="1">
    <citation type="submission" date="2017-05" db="UniProtKB">
        <authorList>
            <consortium name="EnsemblMetazoa"/>
        </authorList>
    </citation>
    <scope>IDENTIFICATION</scope>
</reference>
<dbReference type="Pfam" id="PF13423">
    <property type="entry name" value="UCH_1"/>
    <property type="match status" value="1"/>
</dbReference>
<proteinExistence type="predicted"/>